<keyword evidence="3" id="KW-1185">Reference proteome</keyword>
<organism evidence="2 3">
    <name type="scientific">Opisthorchis viverrini</name>
    <name type="common">Southeast Asian liver fluke</name>
    <dbReference type="NCBI Taxonomy" id="6198"/>
    <lineage>
        <taxon>Eukaryota</taxon>
        <taxon>Metazoa</taxon>
        <taxon>Spiralia</taxon>
        <taxon>Lophotrochozoa</taxon>
        <taxon>Platyhelminthes</taxon>
        <taxon>Trematoda</taxon>
        <taxon>Digenea</taxon>
        <taxon>Opisthorchiida</taxon>
        <taxon>Opisthorchiata</taxon>
        <taxon>Opisthorchiidae</taxon>
        <taxon>Opisthorchis</taxon>
    </lineage>
</organism>
<evidence type="ECO:0000313" key="3">
    <source>
        <dbReference type="Proteomes" id="UP000054324"/>
    </source>
</evidence>
<dbReference type="AlphaFoldDB" id="A0A074ZFV0"/>
<proteinExistence type="predicted"/>
<feature type="region of interest" description="Disordered" evidence="1">
    <location>
        <begin position="1"/>
        <end position="24"/>
    </location>
</feature>
<evidence type="ECO:0000256" key="1">
    <source>
        <dbReference type="SAM" id="MobiDB-lite"/>
    </source>
</evidence>
<dbReference type="KEGG" id="ovi:T265_07834"/>
<dbReference type="CTD" id="20322013"/>
<gene>
    <name evidence="2" type="ORF">T265_07834</name>
</gene>
<dbReference type="RefSeq" id="XP_009171731.1">
    <property type="nucleotide sequence ID" value="XM_009173467.1"/>
</dbReference>
<dbReference type="EMBL" id="KL596807">
    <property type="protein sequence ID" value="KER24522.1"/>
    <property type="molecule type" value="Genomic_DNA"/>
</dbReference>
<evidence type="ECO:0000313" key="2">
    <source>
        <dbReference type="EMBL" id="KER24522.1"/>
    </source>
</evidence>
<dbReference type="Proteomes" id="UP000054324">
    <property type="component" value="Unassembled WGS sequence"/>
</dbReference>
<accession>A0A074ZFV0</accession>
<feature type="compositionally biased region" description="Polar residues" evidence="1">
    <location>
        <begin position="14"/>
        <end position="24"/>
    </location>
</feature>
<reference evidence="2 3" key="1">
    <citation type="submission" date="2013-11" db="EMBL/GenBank/DDBJ databases">
        <title>Opisthorchis viverrini - life in the bile duct.</title>
        <authorList>
            <person name="Young N.D."/>
            <person name="Nagarajan N."/>
            <person name="Lin S.J."/>
            <person name="Korhonen P.K."/>
            <person name="Jex A.R."/>
            <person name="Hall R.S."/>
            <person name="Safavi-Hemami H."/>
            <person name="Kaewkong W."/>
            <person name="Bertrand D."/>
            <person name="Gao S."/>
            <person name="Seet Q."/>
            <person name="Wongkham S."/>
            <person name="Teh B.T."/>
            <person name="Wongkham C."/>
            <person name="Intapan P.M."/>
            <person name="Maleewong W."/>
            <person name="Yang X."/>
            <person name="Hu M."/>
            <person name="Wang Z."/>
            <person name="Hofmann A."/>
            <person name="Sternberg P.W."/>
            <person name="Tan P."/>
            <person name="Wang J."/>
            <person name="Gasser R.B."/>
        </authorList>
    </citation>
    <scope>NUCLEOTIDE SEQUENCE [LARGE SCALE GENOMIC DNA]</scope>
</reference>
<sequence>MSITSGYEDRGRWNGTTKSATSATSYMNGLSLSERIELGYETEKTGCTWGNSEEDDALILQKY</sequence>
<dbReference type="GeneID" id="20322013"/>
<name>A0A074ZFV0_OPIVI</name>
<protein>
    <submittedName>
        <fullName evidence="2">Uncharacterized protein</fullName>
    </submittedName>
</protein>